<accession>A0A068VQ96</accession>
<dbReference type="Proteomes" id="UP000295252">
    <property type="component" value="Unassembled WGS sequence"/>
</dbReference>
<evidence type="ECO:0000313" key="2">
    <source>
        <dbReference type="Proteomes" id="UP000295252"/>
    </source>
</evidence>
<organism evidence="1 2">
    <name type="scientific">Coffea canephora</name>
    <name type="common">Robusta coffee</name>
    <dbReference type="NCBI Taxonomy" id="49390"/>
    <lineage>
        <taxon>Eukaryota</taxon>
        <taxon>Viridiplantae</taxon>
        <taxon>Streptophyta</taxon>
        <taxon>Embryophyta</taxon>
        <taxon>Tracheophyta</taxon>
        <taxon>Spermatophyta</taxon>
        <taxon>Magnoliopsida</taxon>
        <taxon>eudicotyledons</taxon>
        <taxon>Gunneridae</taxon>
        <taxon>Pentapetalae</taxon>
        <taxon>asterids</taxon>
        <taxon>lamiids</taxon>
        <taxon>Gentianales</taxon>
        <taxon>Rubiaceae</taxon>
        <taxon>Ixoroideae</taxon>
        <taxon>Gardenieae complex</taxon>
        <taxon>Bertiereae - Coffeeae clade</taxon>
        <taxon>Coffeeae</taxon>
        <taxon>Coffea</taxon>
    </lineage>
</organism>
<dbReference type="Gramene" id="CDP21908">
    <property type="protein sequence ID" value="CDP21908"/>
    <property type="gene ID" value="GSCOC_T00010305001"/>
</dbReference>
<gene>
    <name evidence="1" type="ORF">GSCOC_T00010305001</name>
</gene>
<dbReference type="AlphaFoldDB" id="A0A068VQ96"/>
<dbReference type="InParanoid" id="A0A068VQ96"/>
<proteinExistence type="predicted"/>
<keyword evidence="2" id="KW-1185">Reference proteome</keyword>
<evidence type="ECO:0000313" key="1">
    <source>
        <dbReference type="EMBL" id="CDP21908.1"/>
    </source>
</evidence>
<sequence>MLRQSRILLLRSTHSLWNLGRTCVLIVAFDSFNCFHNLKYPITEHIKIRSSYINRFHKFGSK</sequence>
<protein>
    <submittedName>
        <fullName evidence="1">DH200=94 genomic scaffold, scaffold_7663</fullName>
    </submittedName>
</protein>
<name>A0A068VQ96_COFCA</name>
<reference evidence="2" key="1">
    <citation type="journal article" date="2014" name="Science">
        <title>The coffee genome provides insight into the convergent evolution of caffeine biosynthesis.</title>
        <authorList>
            <person name="Denoeud F."/>
            <person name="Carretero-Paulet L."/>
            <person name="Dereeper A."/>
            <person name="Droc G."/>
            <person name="Guyot R."/>
            <person name="Pietrella M."/>
            <person name="Zheng C."/>
            <person name="Alberti A."/>
            <person name="Anthony F."/>
            <person name="Aprea G."/>
            <person name="Aury J.M."/>
            <person name="Bento P."/>
            <person name="Bernard M."/>
            <person name="Bocs S."/>
            <person name="Campa C."/>
            <person name="Cenci A."/>
            <person name="Combes M.C."/>
            <person name="Crouzillat D."/>
            <person name="Da Silva C."/>
            <person name="Daddiego L."/>
            <person name="De Bellis F."/>
            <person name="Dussert S."/>
            <person name="Garsmeur O."/>
            <person name="Gayraud T."/>
            <person name="Guignon V."/>
            <person name="Jahn K."/>
            <person name="Jamilloux V."/>
            <person name="Joet T."/>
            <person name="Labadie K."/>
            <person name="Lan T."/>
            <person name="Leclercq J."/>
            <person name="Lepelley M."/>
            <person name="Leroy T."/>
            <person name="Li L.T."/>
            <person name="Librado P."/>
            <person name="Lopez L."/>
            <person name="Munoz A."/>
            <person name="Noel B."/>
            <person name="Pallavicini A."/>
            <person name="Perrotta G."/>
            <person name="Poncet V."/>
            <person name="Pot D."/>
            <person name="Priyono X."/>
            <person name="Rigoreau M."/>
            <person name="Rouard M."/>
            <person name="Rozas J."/>
            <person name="Tranchant-Dubreuil C."/>
            <person name="VanBuren R."/>
            <person name="Zhang Q."/>
            <person name="Andrade A.C."/>
            <person name="Argout X."/>
            <person name="Bertrand B."/>
            <person name="de Kochko A."/>
            <person name="Graziosi G."/>
            <person name="Henry R.J."/>
            <person name="Jayarama X."/>
            <person name="Ming R."/>
            <person name="Nagai C."/>
            <person name="Rounsley S."/>
            <person name="Sankoff D."/>
            <person name="Giuliano G."/>
            <person name="Albert V.A."/>
            <person name="Wincker P."/>
            <person name="Lashermes P."/>
        </authorList>
    </citation>
    <scope>NUCLEOTIDE SEQUENCE [LARGE SCALE GENOMIC DNA]</scope>
    <source>
        <strain evidence="2">cv. DH200-94</strain>
    </source>
</reference>
<dbReference type="EMBL" id="HG746747">
    <property type="protein sequence ID" value="CDP21908.1"/>
    <property type="molecule type" value="Genomic_DNA"/>
</dbReference>